<organism evidence="10 11">
    <name type="scientific">Lentilactobacillus diolivorans</name>
    <dbReference type="NCBI Taxonomy" id="179838"/>
    <lineage>
        <taxon>Bacteria</taxon>
        <taxon>Bacillati</taxon>
        <taxon>Bacillota</taxon>
        <taxon>Bacilli</taxon>
        <taxon>Lactobacillales</taxon>
        <taxon>Lactobacillaceae</taxon>
        <taxon>Lentilactobacillus</taxon>
    </lineage>
</organism>
<comment type="cofactor">
    <cofactor evidence="1 9">
        <name>Mg(2+)</name>
        <dbReference type="ChEBI" id="CHEBI:18420"/>
    </cofactor>
</comment>
<dbReference type="Pfam" id="PF09827">
    <property type="entry name" value="CRISPR_Cas2"/>
    <property type="match status" value="1"/>
</dbReference>
<feature type="binding site" evidence="9">
    <location>
        <position position="8"/>
    </location>
    <ligand>
        <name>Mg(2+)</name>
        <dbReference type="ChEBI" id="CHEBI:18420"/>
        <note>catalytic</note>
    </ligand>
</feature>
<evidence type="ECO:0000256" key="6">
    <source>
        <dbReference type="ARBA" id="ARBA00022801"/>
    </source>
</evidence>
<dbReference type="CDD" id="cd09638">
    <property type="entry name" value="Cas2_I_II_III"/>
    <property type="match status" value="1"/>
</dbReference>
<evidence type="ECO:0000256" key="2">
    <source>
        <dbReference type="ARBA" id="ARBA00009959"/>
    </source>
</evidence>
<keyword evidence="3 9" id="KW-0540">Nuclease</keyword>
<keyword evidence="5 9" id="KW-0255">Endonuclease</keyword>
<keyword evidence="6 9" id="KW-0378">Hydrolase</keyword>
<dbReference type="EC" id="3.1.-.-" evidence="9"/>
<evidence type="ECO:0000256" key="5">
    <source>
        <dbReference type="ARBA" id="ARBA00022759"/>
    </source>
</evidence>
<dbReference type="Proteomes" id="UP000321409">
    <property type="component" value="Unassembled WGS sequence"/>
</dbReference>
<dbReference type="InterPro" id="IPR019199">
    <property type="entry name" value="Virulence_VapD/CRISPR_Cas2"/>
</dbReference>
<dbReference type="RefSeq" id="WP_147008558.1">
    <property type="nucleotide sequence ID" value="NZ_BKAB01000022.1"/>
</dbReference>
<sequence>MRLMVMFDLPVETSEERRAYRKFRKALINEGFLMIQFSVYVRVCVTRQSADFMEKRIAAISPDSGIIQSLMLTEKQYNDMHFILGEPKKDVRNSSERTIIL</sequence>
<comment type="function">
    <text evidence="9">CRISPR (clustered regularly interspaced short palindromic repeat), is an adaptive immune system that provides protection against mobile genetic elements (viruses, transposable elements and conjugative plasmids). CRISPR clusters contain sequences complementary to antecedent mobile elements and target invading nucleic acids. CRISPR clusters are transcribed and processed into CRISPR RNA (crRNA). Functions as a ssRNA-specific endoribonuclease. Involved in the integration of spacer DNA into the CRISPR cassette.</text>
</comment>
<evidence type="ECO:0000313" key="10">
    <source>
        <dbReference type="EMBL" id="GEP23986.1"/>
    </source>
</evidence>
<evidence type="ECO:0000256" key="8">
    <source>
        <dbReference type="ARBA" id="ARBA00023118"/>
    </source>
</evidence>
<reference evidence="10 11" key="1">
    <citation type="submission" date="2019-07" db="EMBL/GenBank/DDBJ databases">
        <title>Whole genome shotgun sequence of Lactobacillus diolivorans NBRC 107869.</title>
        <authorList>
            <person name="Hosoyama A."/>
            <person name="Uohara A."/>
            <person name="Ohji S."/>
            <person name="Ichikawa N."/>
        </authorList>
    </citation>
    <scope>NUCLEOTIDE SEQUENCE [LARGE SCALE GENOMIC DNA]</scope>
    <source>
        <strain evidence="10 11">NBRC 107869</strain>
    </source>
</reference>
<keyword evidence="11" id="KW-1185">Reference proteome</keyword>
<keyword evidence="4 9" id="KW-0479">Metal-binding</keyword>
<dbReference type="InterPro" id="IPR021127">
    <property type="entry name" value="CRISPR_associated_Cas2"/>
</dbReference>
<evidence type="ECO:0000256" key="1">
    <source>
        <dbReference type="ARBA" id="ARBA00001946"/>
    </source>
</evidence>
<comment type="caution">
    <text evidence="10">The sequence shown here is derived from an EMBL/GenBank/DDBJ whole genome shotgun (WGS) entry which is preliminary data.</text>
</comment>
<keyword evidence="7 9" id="KW-0460">Magnesium</keyword>
<gene>
    <name evidence="9 10" type="primary">cas2</name>
    <name evidence="10" type="ORF">LDI01_15790</name>
</gene>
<dbReference type="HAMAP" id="MF_01471">
    <property type="entry name" value="Cas2"/>
    <property type="match status" value="1"/>
</dbReference>
<name>A0ABQ0XD21_9LACO</name>
<evidence type="ECO:0000256" key="4">
    <source>
        <dbReference type="ARBA" id="ARBA00022723"/>
    </source>
</evidence>
<evidence type="ECO:0000256" key="7">
    <source>
        <dbReference type="ARBA" id="ARBA00022842"/>
    </source>
</evidence>
<dbReference type="NCBIfam" id="TIGR01573">
    <property type="entry name" value="cas2"/>
    <property type="match status" value="1"/>
</dbReference>
<dbReference type="SUPFAM" id="SSF143430">
    <property type="entry name" value="TTP0101/SSO1404-like"/>
    <property type="match status" value="1"/>
</dbReference>
<evidence type="ECO:0000256" key="3">
    <source>
        <dbReference type="ARBA" id="ARBA00022722"/>
    </source>
</evidence>
<evidence type="ECO:0000256" key="9">
    <source>
        <dbReference type="HAMAP-Rule" id="MF_01471"/>
    </source>
</evidence>
<dbReference type="EMBL" id="BKAB01000022">
    <property type="protein sequence ID" value="GEP23986.1"/>
    <property type="molecule type" value="Genomic_DNA"/>
</dbReference>
<keyword evidence="8 9" id="KW-0051">Antiviral defense</keyword>
<evidence type="ECO:0000313" key="11">
    <source>
        <dbReference type="Proteomes" id="UP000321409"/>
    </source>
</evidence>
<comment type="similarity">
    <text evidence="2 9">Belongs to the CRISPR-associated endoribonuclease Cas2 protein family.</text>
</comment>
<proteinExistence type="inferred from homology"/>
<accession>A0ABQ0XD21</accession>
<protein>
    <recommendedName>
        <fullName evidence="9">CRISPR-associated endoribonuclease Cas2</fullName>
        <ecNumber evidence="9">3.1.-.-</ecNumber>
    </recommendedName>
</protein>
<comment type="subunit">
    <text evidence="9">Homodimer, forms a heterotetramer with a Cas1 homodimer.</text>
</comment>